<dbReference type="PANTHER" id="PTHR14534:SF3">
    <property type="entry name" value="GID COMPLEX SUBUNIT 4 HOMOLOG"/>
    <property type="match status" value="1"/>
</dbReference>
<dbReference type="Proteomes" id="UP000326759">
    <property type="component" value="Unassembled WGS sequence"/>
</dbReference>
<dbReference type="GO" id="GO:0007039">
    <property type="term" value="P:protein catabolic process in the vacuole"/>
    <property type="evidence" value="ECO:0007669"/>
    <property type="project" value="TreeGrafter"/>
</dbReference>
<dbReference type="EMBL" id="SEYY01022969">
    <property type="protein sequence ID" value="KAB7495160.1"/>
    <property type="molecule type" value="Genomic_DNA"/>
</dbReference>
<comment type="caution">
    <text evidence="3">The sequence shown here is derived from an EMBL/GenBank/DDBJ whole genome shotgun (WGS) entry which is preliminary data.</text>
</comment>
<evidence type="ECO:0000313" key="4">
    <source>
        <dbReference type="Proteomes" id="UP000326759"/>
    </source>
</evidence>
<organism evidence="3 4">
    <name type="scientific">Armadillidium nasatum</name>
    <dbReference type="NCBI Taxonomy" id="96803"/>
    <lineage>
        <taxon>Eukaryota</taxon>
        <taxon>Metazoa</taxon>
        <taxon>Ecdysozoa</taxon>
        <taxon>Arthropoda</taxon>
        <taxon>Crustacea</taxon>
        <taxon>Multicrustacea</taxon>
        <taxon>Malacostraca</taxon>
        <taxon>Eumalacostraca</taxon>
        <taxon>Peracarida</taxon>
        <taxon>Isopoda</taxon>
        <taxon>Oniscidea</taxon>
        <taxon>Crinocheta</taxon>
        <taxon>Armadillidiidae</taxon>
        <taxon>Armadillidium</taxon>
    </lineage>
</organism>
<keyword evidence="4" id="KW-1185">Reference proteome</keyword>
<gene>
    <name evidence="3" type="primary">Gid4</name>
    <name evidence="3" type="ORF">Anas_07459</name>
</gene>
<dbReference type="GO" id="GO:0045721">
    <property type="term" value="P:negative regulation of gluconeogenesis"/>
    <property type="evidence" value="ECO:0007669"/>
    <property type="project" value="TreeGrafter"/>
</dbReference>
<dbReference type="PANTHER" id="PTHR14534">
    <property type="entry name" value="VACUOLAR IMPORT AND DEGRADATION PROTEIN 24"/>
    <property type="match status" value="1"/>
</dbReference>
<dbReference type="Pfam" id="PF09783">
    <property type="entry name" value="Vac_ImportDeg"/>
    <property type="match status" value="1"/>
</dbReference>
<comment type="similarity">
    <text evidence="1">Belongs to the GID4/VID24 family.</text>
</comment>
<evidence type="ECO:0000256" key="1">
    <source>
        <dbReference type="ARBA" id="ARBA00061469"/>
    </source>
</evidence>
<dbReference type="GO" id="GO:0043161">
    <property type="term" value="P:proteasome-mediated ubiquitin-dependent protein catabolic process"/>
    <property type="evidence" value="ECO:0007669"/>
    <property type="project" value="TreeGrafter"/>
</dbReference>
<dbReference type="AlphaFoldDB" id="A0A5N5SN83"/>
<dbReference type="InterPro" id="IPR018618">
    <property type="entry name" value="GID4/10-like"/>
</dbReference>
<dbReference type="GO" id="GO:0006623">
    <property type="term" value="P:protein targeting to vacuole"/>
    <property type="evidence" value="ECO:0007669"/>
    <property type="project" value="TreeGrafter"/>
</dbReference>
<dbReference type="GO" id="GO:0034657">
    <property type="term" value="C:GID complex"/>
    <property type="evidence" value="ECO:0007669"/>
    <property type="project" value="TreeGrafter"/>
</dbReference>
<evidence type="ECO:0000313" key="3">
    <source>
        <dbReference type="EMBL" id="KAB7495160.1"/>
    </source>
</evidence>
<reference evidence="3 4" key="1">
    <citation type="journal article" date="2019" name="PLoS Biol.">
        <title>Sex chromosomes control vertical transmission of feminizing Wolbachia symbionts in an isopod.</title>
        <authorList>
            <person name="Becking T."/>
            <person name="Chebbi M.A."/>
            <person name="Giraud I."/>
            <person name="Moumen B."/>
            <person name="Laverre T."/>
            <person name="Caubet Y."/>
            <person name="Peccoud J."/>
            <person name="Gilbert C."/>
            <person name="Cordaux R."/>
        </authorList>
    </citation>
    <scope>NUCLEOTIDE SEQUENCE [LARGE SCALE GENOMIC DNA]</scope>
    <source>
        <strain evidence="3">ANa2</strain>
        <tissue evidence="3">Whole body excluding digestive tract and cuticle</tissue>
    </source>
</reference>
<evidence type="ECO:0000256" key="2">
    <source>
        <dbReference type="SAM" id="MobiDB-lite"/>
    </source>
</evidence>
<feature type="region of interest" description="Disordered" evidence="2">
    <location>
        <begin position="1"/>
        <end position="20"/>
    </location>
</feature>
<proteinExistence type="inferred from homology"/>
<accession>A0A5N5SN83</accession>
<dbReference type="OrthoDB" id="62at2759"/>
<protein>
    <submittedName>
        <fullName evidence="3">Glucose-induced degradation protein 4-like protein</fullName>
    </submittedName>
</protein>
<dbReference type="GO" id="GO:0005773">
    <property type="term" value="C:vacuole"/>
    <property type="evidence" value="ECO:0007669"/>
    <property type="project" value="GOC"/>
</dbReference>
<name>A0A5N5SN83_9CRUS</name>
<sequence>MPVKTEVYTIDPPPPYNSNQPGVTRSLLYNGSKFQGHQKSKGKSYDVEVVLQHVDETNSYLCGYLTIIGLTEEYQTLTTFFEGEIISEKYPFLTRKWEADEEVDKKHWEKFPSFHQYTKHFNSDAFDYSVLKDSEFVFMRWKEQFLVPDHTVKNINGASFEGFYYICFQRSTATIEGYYYHRMSEWFQSLSLTHVPEHSIQIYEFR</sequence>